<reference evidence="1" key="1">
    <citation type="journal article" date="2023" name="G3 (Bethesda)">
        <title>A reference genome for the long-term kleptoplast-retaining sea slug Elysia crispata morphotype clarki.</title>
        <authorList>
            <person name="Eastman K.E."/>
            <person name="Pendleton A.L."/>
            <person name="Shaikh M.A."/>
            <person name="Suttiyut T."/>
            <person name="Ogas R."/>
            <person name="Tomko P."/>
            <person name="Gavelis G."/>
            <person name="Widhalm J.R."/>
            <person name="Wisecaver J.H."/>
        </authorList>
    </citation>
    <scope>NUCLEOTIDE SEQUENCE</scope>
    <source>
        <strain evidence="1">ECLA1</strain>
    </source>
</reference>
<protein>
    <submittedName>
        <fullName evidence="1">Uncharacterized protein</fullName>
    </submittedName>
</protein>
<keyword evidence="2" id="KW-1185">Reference proteome</keyword>
<sequence>MSAPDIEGSFRALLDTPRMEATLTAALCNGLPSLCQHGSDMTAASDANCRHGSDMTAAHNGLPNTVSTWKRS</sequence>
<dbReference type="Proteomes" id="UP001283361">
    <property type="component" value="Unassembled WGS sequence"/>
</dbReference>
<name>A0AAE1D8V7_9GAST</name>
<accession>A0AAE1D8V7</accession>
<evidence type="ECO:0000313" key="2">
    <source>
        <dbReference type="Proteomes" id="UP001283361"/>
    </source>
</evidence>
<evidence type="ECO:0000313" key="1">
    <source>
        <dbReference type="EMBL" id="KAK3761804.1"/>
    </source>
</evidence>
<proteinExistence type="predicted"/>
<organism evidence="1 2">
    <name type="scientific">Elysia crispata</name>
    <name type="common">lettuce slug</name>
    <dbReference type="NCBI Taxonomy" id="231223"/>
    <lineage>
        <taxon>Eukaryota</taxon>
        <taxon>Metazoa</taxon>
        <taxon>Spiralia</taxon>
        <taxon>Lophotrochozoa</taxon>
        <taxon>Mollusca</taxon>
        <taxon>Gastropoda</taxon>
        <taxon>Heterobranchia</taxon>
        <taxon>Euthyneura</taxon>
        <taxon>Panpulmonata</taxon>
        <taxon>Sacoglossa</taxon>
        <taxon>Placobranchoidea</taxon>
        <taxon>Plakobranchidae</taxon>
        <taxon>Elysia</taxon>
    </lineage>
</organism>
<dbReference type="EMBL" id="JAWDGP010004831">
    <property type="protein sequence ID" value="KAK3761804.1"/>
    <property type="molecule type" value="Genomic_DNA"/>
</dbReference>
<comment type="caution">
    <text evidence="1">The sequence shown here is derived from an EMBL/GenBank/DDBJ whole genome shotgun (WGS) entry which is preliminary data.</text>
</comment>
<dbReference type="AlphaFoldDB" id="A0AAE1D8V7"/>
<gene>
    <name evidence="1" type="ORF">RRG08_054303</name>
</gene>